<feature type="compositionally biased region" description="Basic and acidic residues" evidence="1">
    <location>
        <begin position="221"/>
        <end position="237"/>
    </location>
</feature>
<dbReference type="Pfam" id="PF00149">
    <property type="entry name" value="Metallophos"/>
    <property type="match status" value="1"/>
</dbReference>
<evidence type="ECO:0000313" key="4">
    <source>
        <dbReference type="Proteomes" id="UP000242656"/>
    </source>
</evidence>
<dbReference type="SUPFAM" id="SSF56300">
    <property type="entry name" value="Metallo-dependent phosphatases"/>
    <property type="match status" value="1"/>
</dbReference>
<dbReference type="GO" id="GO:0016787">
    <property type="term" value="F:hydrolase activity"/>
    <property type="evidence" value="ECO:0007669"/>
    <property type="project" value="InterPro"/>
</dbReference>
<dbReference type="Gene3D" id="2.60.40.1260">
    <property type="entry name" value="Lamin Tail domain"/>
    <property type="match status" value="1"/>
</dbReference>
<comment type="caution">
    <text evidence="3">The sequence shown here is derived from an EMBL/GenBank/DDBJ whole genome shotgun (WGS) entry which is preliminary data.</text>
</comment>
<dbReference type="InterPro" id="IPR036415">
    <property type="entry name" value="Lamin_tail_dom_sf"/>
</dbReference>
<name>A0A2B0LX19_BACCE</name>
<dbReference type="PANTHER" id="PTHR43143:SF5">
    <property type="entry name" value="SECRETED PROTEIN"/>
    <property type="match status" value="1"/>
</dbReference>
<protein>
    <recommendedName>
        <fullName evidence="2">LTD domain-containing protein</fullName>
    </recommendedName>
</protein>
<dbReference type="SUPFAM" id="SSF74853">
    <property type="entry name" value="Lamin A/C globular tail domain"/>
    <property type="match status" value="2"/>
</dbReference>
<dbReference type="InterPro" id="IPR001322">
    <property type="entry name" value="Lamin_tail_dom"/>
</dbReference>
<evidence type="ECO:0000259" key="2">
    <source>
        <dbReference type="PROSITE" id="PS51841"/>
    </source>
</evidence>
<dbReference type="InterPro" id="IPR029052">
    <property type="entry name" value="Metallo-depent_PP-like"/>
</dbReference>
<feature type="region of interest" description="Disordered" evidence="1">
    <location>
        <begin position="1219"/>
        <end position="1246"/>
    </location>
</feature>
<gene>
    <name evidence="3" type="ORF">COI93_16225</name>
</gene>
<accession>A0A2B0LX19</accession>
<dbReference type="PROSITE" id="PS51841">
    <property type="entry name" value="LTD"/>
    <property type="match status" value="2"/>
</dbReference>
<proteinExistence type="predicted"/>
<organism evidence="3 4">
    <name type="scientific">Bacillus cereus</name>
    <dbReference type="NCBI Taxonomy" id="1396"/>
    <lineage>
        <taxon>Bacteria</taxon>
        <taxon>Bacillati</taxon>
        <taxon>Bacillota</taxon>
        <taxon>Bacilli</taxon>
        <taxon>Bacillales</taxon>
        <taxon>Bacillaceae</taxon>
        <taxon>Bacillus</taxon>
        <taxon>Bacillus cereus group</taxon>
    </lineage>
</organism>
<feature type="region of interest" description="Disordered" evidence="1">
    <location>
        <begin position="164"/>
        <end position="237"/>
    </location>
</feature>
<dbReference type="Pfam" id="PF00932">
    <property type="entry name" value="LTD"/>
    <property type="match status" value="2"/>
</dbReference>
<dbReference type="EMBL" id="NUWN01000062">
    <property type="protein sequence ID" value="PFK36437.1"/>
    <property type="molecule type" value="Genomic_DNA"/>
</dbReference>
<dbReference type="PANTHER" id="PTHR43143">
    <property type="entry name" value="METALLOPHOSPHOESTERASE, CALCINEURIN SUPERFAMILY"/>
    <property type="match status" value="1"/>
</dbReference>
<evidence type="ECO:0000256" key="1">
    <source>
        <dbReference type="SAM" id="MobiDB-lite"/>
    </source>
</evidence>
<reference evidence="3 4" key="1">
    <citation type="submission" date="2017-09" db="EMBL/GenBank/DDBJ databases">
        <title>Large-scale bioinformatics analysis of Bacillus genomes uncovers conserved roles of natural products in bacterial physiology.</title>
        <authorList>
            <consortium name="Agbiome Team Llc"/>
            <person name="Bleich R.M."/>
            <person name="Grubbs K.J."/>
            <person name="Santa Maria K.C."/>
            <person name="Allen S.E."/>
            <person name="Farag S."/>
            <person name="Shank E.A."/>
            <person name="Bowers A."/>
        </authorList>
    </citation>
    <scope>NUCLEOTIDE SEQUENCE [LARGE SCALE GENOMIC DNA]</scope>
    <source>
        <strain evidence="3 4">AFS083043</strain>
    </source>
</reference>
<evidence type="ECO:0000313" key="3">
    <source>
        <dbReference type="EMBL" id="PFK36437.1"/>
    </source>
</evidence>
<dbReference type="Gene3D" id="3.60.21.10">
    <property type="match status" value="1"/>
</dbReference>
<sequence>MLKKVISSAVIATFLFQTLAEPAQLTFAKEREQNQQVLISEVHYTDDLRYIELYNSSAKAMDMRNVQLKVNGKVLKLKGENEKQSVQPKETKLIVFGDKTVNEINEHYKTEIKEENVLFAADDLSDEQIKIEVMNEKNKMVDVIETRKENKDISIHSFLNESKKEMKNEIPSPGTYTTFQSKGKESTSTESTQKEAVQSDPKQLEPVPPKAAQTEPTQPNSKEKQPTPKDNSQKEKQLQETVHVPKLKINAQEDLPIELQLASVYDKAKVSLVYRSASNLLVKKLEMNKAESNLYSIVAPKLDIWSDTFTYWFEIEQDGKVVAFPEKEQFKSAIEHQTEDYTKNRPIMITELMSDTINVKGKDGYEFIEIYNNSNEAMQLKNYKFIYKYSDTGSEDWNITEEATIPAKGTSVFWIKNEGNTALSKQDFIQAYGGNITEEQVIQIEADGMSNSAGRTIQFADPYGTVLSSATYEKQDVKVGQSTAYAYKHESAEMQKVGLFEKGTPGVQVPFQVPLEPVKQPDQANVIIEHTPSTTHIATEDLTITATIKGGENAVVLYTQNGKLTHKKLQMTKEGNGDVYKVTIPQKELWGGSLFYKIVVQDNQKTIEKSYETKVEHKKIDPQSLPPFLITEVTPDTTNVGNADGYEFIEVYNNSRQDINFKDYTIRYRYPSEGPEGDLIWGSTPDDVVIPSGESLVFWIINGENNEKTVADFNKQFGANLVENKNIVKIYSNGMANGSARGIIVATKTGNEIAAAYYNDQANQADVKANKGILYRYPQDGSQIMQKISSAEHNASPGTIFEGQVPAERVVLKEDTIVPTISHKVEEGLISEFQDHKLSFSVLDNEQVKSVKLYYKTNDNAEYKVENLVEDRLDKQYHYTIYSPELIGKEKIIYYLEASDGLNVVKSDMYAVKIDGEKDKNPLRLNVKDDEVVANQVLLKGTSSSVGFEQLSLLVDGQKVETNTYRTLEKPAYFAFDVKQTDLYFKNAVTIGKDVLRVFDDTYSDYVTLTVKIDQSKIKYNEPFKIDIRSGTKTSPFDDRVEENKDDFYLKNARLVLADGTTLYDPNFANPNQELSVGDGDTSTPVFSFEFKVPEEKFISNAYLWDTKKVKDGKHRIAVQDGVNKEAVANVKVDNTSPQISTTVQNKKYKGKIPIDVTVTDDIAGVKSKKVILDGKEIETPYETSSAQLAAGKHELHMEAEDQVGNRQEKTVMFETWAEDPTDPTPISPKDGEENVSTNPTLEAKVTDPTNDAMKATFYKGYAYKPNQTDHMKITENMIEQEPPQGFDVSGEKSLDKDQLSKVSKKDGKYYTTESTEKFPYHRFDVTVAADVRNDDTVEVKWYGHSLEGRKVTMYAWNYATNKWTELASEVSGNKDFELKGAVLAKEYVKNQKVSVIVQDQIPSSPNKFDYTFVWMSDTQYYSESYPYIYKSQVDWIAAQKDPLNIKYVFHTGDLVDKSYQEFQWQRADEYMKVLENTNVPYGVLAGNHDVNHKDEDYTAYSKYFGDWRFKDKPFYGGSYKDNRGHYDLISAKGNDFIMLYMGWGVTDEDIQWMKGILQKYPNRKAILSFHEYLLVSGNRSPIGDKIYNEVVKPNKNVLAVLSGHYHDSETLVDEIDDNGDGAPDRKVYQMLADYQGGPEGGQGYMRLLQFDTTANKMYVKTYSPYLNEYNFYKPEDYPGKDEFELDVDLKPAIKQVATDYVEVNVYTNEVIGKDNFVANWRNAKVKLENLKENTTYQWYIKVEDRYGGRVTSPVWSFTTGKKGWRWNVFPN</sequence>
<feature type="domain" description="LTD" evidence="2">
    <location>
        <begin position="616"/>
        <end position="760"/>
    </location>
</feature>
<feature type="domain" description="LTD" evidence="2">
    <location>
        <begin position="339"/>
        <end position="483"/>
    </location>
</feature>
<dbReference type="RefSeq" id="WP_098491661.1">
    <property type="nucleotide sequence ID" value="NZ_NUWN01000062.1"/>
</dbReference>
<dbReference type="InterPro" id="IPR051918">
    <property type="entry name" value="STPP_CPPED1"/>
</dbReference>
<dbReference type="Proteomes" id="UP000242656">
    <property type="component" value="Unassembled WGS sequence"/>
</dbReference>
<dbReference type="InterPro" id="IPR004843">
    <property type="entry name" value="Calcineurin-like_PHP"/>
</dbReference>